<proteinExistence type="predicted"/>
<evidence type="ECO:0000313" key="10">
    <source>
        <dbReference type="Proteomes" id="UP000256478"/>
    </source>
</evidence>
<dbReference type="EMBL" id="QUOU01000001">
    <property type="protein sequence ID" value="REL28624.1"/>
    <property type="molecule type" value="Genomic_DNA"/>
</dbReference>
<comment type="subcellular location">
    <subcellularLocation>
        <location evidence="1">Cell inner membrane</location>
    </subcellularLocation>
</comment>
<evidence type="ECO:0000256" key="5">
    <source>
        <dbReference type="ARBA" id="ARBA00022989"/>
    </source>
</evidence>
<feature type="transmembrane region" description="Helical" evidence="8">
    <location>
        <begin position="138"/>
        <end position="164"/>
    </location>
</feature>
<evidence type="ECO:0000256" key="2">
    <source>
        <dbReference type="ARBA" id="ARBA00022475"/>
    </source>
</evidence>
<protein>
    <submittedName>
        <fullName evidence="9">Paraquat-inducible membrane protein A</fullName>
    </submittedName>
</protein>
<accession>A0A3E0TVZ4</accession>
<gene>
    <name evidence="9" type="ORF">DXX93_20010</name>
</gene>
<evidence type="ECO:0000256" key="1">
    <source>
        <dbReference type="ARBA" id="ARBA00004533"/>
    </source>
</evidence>
<dbReference type="InterPro" id="IPR051800">
    <property type="entry name" value="PqiA-PqiB_transport"/>
</dbReference>
<dbReference type="InterPro" id="IPR007498">
    <property type="entry name" value="PqiA-like"/>
</dbReference>
<keyword evidence="6 8" id="KW-0472">Membrane</keyword>
<name>A0A3E0TVZ4_9GAMM</name>
<evidence type="ECO:0000256" key="4">
    <source>
        <dbReference type="ARBA" id="ARBA00022692"/>
    </source>
</evidence>
<evidence type="ECO:0000256" key="6">
    <source>
        <dbReference type="ARBA" id="ARBA00023136"/>
    </source>
</evidence>
<dbReference type="PANTHER" id="PTHR30462">
    <property type="entry name" value="INTERMEMBRANE TRANSPORT PROTEIN PQIB-RELATED"/>
    <property type="match status" value="1"/>
</dbReference>
<keyword evidence="5 8" id="KW-1133">Transmembrane helix</keyword>
<feature type="transmembrane region" description="Helical" evidence="8">
    <location>
        <begin position="48"/>
        <end position="72"/>
    </location>
</feature>
<evidence type="ECO:0000256" key="3">
    <source>
        <dbReference type="ARBA" id="ARBA00022519"/>
    </source>
</evidence>
<evidence type="ECO:0000256" key="8">
    <source>
        <dbReference type="SAM" id="Phobius"/>
    </source>
</evidence>
<dbReference type="GO" id="GO:0005886">
    <property type="term" value="C:plasma membrane"/>
    <property type="evidence" value="ECO:0007669"/>
    <property type="project" value="UniProtKB-SubCell"/>
</dbReference>
<keyword evidence="4 8" id="KW-0812">Transmembrane</keyword>
<dbReference type="OrthoDB" id="9800207at2"/>
<comment type="caution">
    <text evidence="9">The sequence shown here is derived from an EMBL/GenBank/DDBJ whole genome shotgun (WGS) entry which is preliminary data.</text>
</comment>
<feature type="region of interest" description="Disordered" evidence="7">
    <location>
        <begin position="206"/>
        <end position="241"/>
    </location>
</feature>
<keyword evidence="2" id="KW-1003">Cell membrane</keyword>
<feature type="transmembrane region" description="Helical" evidence="8">
    <location>
        <begin position="92"/>
        <end position="117"/>
    </location>
</feature>
<organism evidence="9 10">
    <name type="scientific">Thalassotalea euphylliae</name>
    <dbReference type="NCBI Taxonomy" id="1655234"/>
    <lineage>
        <taxon>Bacteria</taxon>
        <taxon>Pseudomonadati</taxon>
        <taxon>Pseudomonadota</taxon>
        <taxon>Gammaproteobacteria</taxon>
        <taxon>Alteromonadales</taxon>
        <taxon>Colwelliaceae</taxon>
        <taxon>Thalassotalea</taxon>
    </lineage>
</organism>
<reference evidence="9 10" key="1">
    <citation type="submission" date="2018-08" db="EMBL/GenBank/DDBJ databases">
        <title>Thalassotalea euphylliae genome.</title>
        <authorList>
            <person name="Summers S."/>
            <person name="Rice S.A."/>
            <person name="Freckelton M.L."/>
            <person name="Nedved B.T."/>
            <person name="Hadfield M.G."/>
        </authorList>
    </citation>
    <scope>NUCLEOTIDE SEQUENCE [LARGE SCALE GENOMIC DNA]</scope>
    <source>
        <strain evidence="9 10">H1</strain>
    </source>
</reference>
<feature type="compositionally biased region" description="Polar residues" evidence="7">
    <location>
        <begin position="231"/>
        <end position="241"/>
    </location>
</feature>
<dbReference type="AlphaFoldDB" id="A0A3E0TVZ4"/>
<feature type="transmembrane region" description="Helical" evidence="8">
    <location>
        <begin position="170"/>
        <end position="188"/>
    </location>
</feature>
<dbReference type="Proteomes" id="UP000256478">
    <property type="component" value="Unassembled WGS sequence"/>
</dbReference>
<evidence type="ECO:0000256" key="7">
    <source>
        <dbReference type="SAM" id="MobiDB-lite"/>
    </source>
</evidence>
<dbReference type="Pfam" id="PF04403">
    <property type="entry name" value="PqiA"/>
    <property type="match status" value="1"/>
</dbReference>
<keyword evidence="3" id="KW-0997">Cell inner membrane</keyword>
<dbReference type="PANTHER" id="PTHR30462:SF3">
    <property type="entry name" value="INTERMEMBRANE TRANSPORT PROTEIN PQIA"/>
    <property type="match status" value="1"/>
</dbReference>
<sequence>MKTNAKAMGLGCCPCCHKVVQMEAENQQCPRCHRTFSTRKINSLSHTFAWTIAALVMLVPANLYPMMIYYTLGKPEASTILEGIATFVQFGMYPVAIVIFIASFVVPLAKIIGLFILMYHAKRASKLTVKQQGQLYHIVEFLGPWSMLDVFVVAIMAAVVNLGFLSSIEAAKGITYFGLMVVFTMLAAESFDARLLWDVQKDDVQKDDVQKENSQNENTCKHPPQPPSDVGLNQASQHDSP</sequence>
<evidence type="ECO:0000313" key="9">
    <source>
        <dbReference type="EMBL" id="REL28624.1"/>
    </source>
</evidence>